<dbReference type="PROSITE" id="PS00105">
    <property type="entry name" value="AA_TRANSFER_CLASS_1"/>
    <property type="match status" value="1"/>
</dbReference>
<dbReference type="InterPro" id="IPR015424">
    <property type="entry name" value="PyrdxlP-dep_Trfase"/>
</dbReference>
<reference evidence="5 6" key="1">
    <citation type="submission" date="2019-03" db="EMBL/GenBank/DDBJ databases">
        <authorList>
            <person name="Gaulin E."/>
            <person name="Dumas B."/>
        </authorList>
    </citation>
    <scope>NUCLEOTIDE SEQUENCE [LARGE SCALE GENOMIC DNA]</scope>
    <source>
        <strain evidence="5">CBS 568.67</strain>
    </source>
</reference>
<evidence type="ECO:0000313" key="5">
    <source>
        <dbReference type="EMBL" id="VFT92667.1"/>
    </source>
</evidence>
<dbReference type="GO" id="GO:0008483">
    <property type="term" value="F:transaminase activity"/>
    <property type="evidence" value="ECO:0007669"/>
    <property type="project" value="TreeGrafter"/>
</dbReference>
<evidence type="ECO:0000256" key="2">
    <source>
        <dbReference type="ARBA" id="ARBA00022898"/>
    </source>
</evidence>
<evidence type="ECO:0000259" key="3">
    <source>
        <dbReference type="Pfam" id="PF00155"/>
    </source>
</evidence>
<accession>A0A485L615</accession>
<dbReference type="Gene3D" id="3.90.1150.10">
    <property type="entry name" value="Aspartate Aminotransferase, domain 1"/>
    <property type="match status" value="1"/>
</dbReference>
<dbReference type="PANTHER" id="PTHR43795">
    <property type="entry name" value="BIFUNCTIONAL ASPARTATE AMINOTRANSFERASE AND GLUTAMATE/ASPARTATE-PREPHENATE AMINOTRANSFERASE-RELATED"/>
    <property type="match status" value="1"/>
</dbReference>
<evidence type="ECO:0000256" key="1">
    <source>
        <dbReference type="ARBA" id="ARBA00007441"/>
    </source>
</evidence>
<dbReference type="CDD" id="cd00609">
    <property type="entry name" value="AAT_like"/>
    <property type="match status" value="1"/>
</dbReference>
<dbReference type="InterPro" id="IPR015422">
    <property type="entry name" value="PyrdxlP-dep_Trfase_small"/>
</dbReference>
<evidence type="ECO:0000313" key="4">
    <source>
        <dbReference type="EMBL" id="KAF0693112.1"/>
    </source>
</evidence>
<sequence>MSLSTRGKRALQPALSYFQKALDALPHEATDDNLDGYVIVAISENRILDAPKMLAKLNKSCATVGKSALGYDDFTGRRGFKEAYAAFVKATLLQNTPKTINPSHLALSSGVGSLLAHLSSLLHDDGDAVLLPTPAYGAIYNDFNVSAGTVVVDVPMSTNYDISPTELQVGYERALAQGHTPKSVLLLNPENPLGIMRSAATLRAISQWCLDRHLHLIVDEIYANSVHSPELSPHPFTTAALALVDEHASSPSSEYLNLPPHVHVLWGLSKDWAASGLRVGVVLTANPDLMQALSNVLYFSGVPNYLLDGLATLLRDLPWTLDFIAANNRDLRASYATVAAVLDAHAVPYVPSPAGMFIWVDFSAFLGAPTWAAERALTDTMHRECKFIMTPGEAQHARAPGFFRICFAYNTPTAVAHGLERTLRYLTTSRRN</sequence>
<dbReference type="InterPro" id="IPR050478">
    <property type="entry name" value="Ethylene_sulfur-biosynth"/>
</dbReference>
<reference evidence="4" key="2">
    <citation type="submission" date="2019-06" db="EMBL/GenBank/DDBJ databases">
        <title>Genomics analysis of Aphanomyces spp. identifies a new class of oomycete effector associated with host adaptation.</title>
        <authorList>
            <person name="Gaulin E."/>
        </authorList>
    </citation>
    <scope>NUCLEOTIDE SEQUENCE</scope>
    <source>
        <strain evidence="4">CBS 578.67</strain>
    </source>
</reference>
<protein>
    <submittedName>
        <fullName evidence="5">Aste57867_15880 protein</fullName>
    </submittedName>
</protein>
<organism evidence="5 6">
    <name type="scientific">Aphanomyces stellatus</name>
    <dbReference type="NCBI Taxonomy" id="120398"/>
    <lineage>
        <taxon>Eukaryota</taxon>
        <taxon>Sar</taxon>
        <taxon>Stramenopiles</taxon>
        <taxon>Oomycota</taxon>
        <taxon>Saprolegniomycetes</taxon>
        <taxon>Saprolegniales</taxon>
        <taxon>Verrucalvaceae</taxon>
        <taxon>Aphanomyces</taxon>
    </lineage>
</organism>
<dbReference type="GO" id="GO:0006520">
    <property type="term" value="P:amino acid metabolic process"/>
    <property type="evidence" value="ECO:0007669"/>
    <property type="project" value="TreeGrafter"/>
</dbReference>
<dbReference type="Proteomes" id="UP000332933">
    <property type="component" value="Unassembled WGS sequence"/>
</dbReference>
<dbReference type="PANTHER" id="PTHR43795:SF39">
    <property type="entry name" value="AMINOTRANSFERASE CLASS I_CLASSII DOMAIN-CONTAINING PROTEIN"/>
    <property type="match status" value="1"/>
</dbReference>
<dbReference type="Gene3D" id="3.40.640.10">
    <property type="entry name" value="Type I PLP-dependent aspartate aminotransferase-like (Major domain)"/>
    <property type="match status" value="1"/>
</dbReference>
<gene>
    <name evidence="5" type="primary">Aste57867_15880</name>
    <name evidence="4" type="ORF">As57867_015824</name>
    <name evidence="5" type="ORF">ASTE57867_15880</name>
</gene>
<feature type="domain" description="Aminotransferase class I/classII large" evidence="3">
    <location>
        <begin position="49"/>
        <end position="421"/>
    </location>
</feature>
<keyword evidence="6" id="KW-1185">Reference proteome</keyword>
<comment type="similarity">
    <text evidence="1">Belongs to the class-I pyridoxal-phosphate-dependent aminotransferase family.</text>
</comment>
<dbReference type="InterPro" id="IPR004838">
    <property type="entry name" value="NHTrfase_class1_PyrdxlP-BS"/>
</dbReference>
<dbReference type="OrthoDB" id="691673at2759"/>
<dbReference type="EMBL" id="CAADRA010005788">
    <property type="protein sequence ID" value="VFT92667.1"/>
    <property type="molecule type" value="Genomic_DNA"/>
</dbReference>
<dbReference type="GO" id="GO:0030170">
    <property type="term" value="F:pyridoxal phosphate binding"/>
    <property type="evidence" value="ECO:0007669"/>
    <property type="project" value="InterPro"/>
</dbReference>
<dbReference type="InterPro" id="IPR004839">
    <property type="entry name" value="Aminotransferase_I/II_large"/>
</dbReference>
<name>A0A485L615_9STRA</name>
<evidence type="ECO:0000313" key="6">
    <source>
        <dbReference type="Proteomes" id="UP000332933"/>
    </source>
</evidence>
<dbReference type="InterPro" id="IPR015421">
    <property type="entry name" value="PyrdxlP-dep_Trfase_major"/>
</dbReference>
<dbReference type="SUPFAM" id="SSF53383">
    <property type="entry name" value="PLP-dependent transferases"/>
    <property type="match status" value="1"/>
</dbReference>
<keyword evidence="2" id="KW-0663">Pyridoxal phosphate</keyword>
<dbReference type="EMBL" id="VJMH01005767">
    <property type="protein sequence ID" value="KAF0693112.1"/>
    <property type="molecule type" value="Genomic_DNA"/>
</dbReference>
<dbReference type="AlphaFoldDB" id="A0A485L615"/>
<proteinExistence type="inferred from homology"/>
<dbReference type="Pfam" id="PF00155">
    <property type="entry name" value="Aminotran_1_2"/>
    <property type="match status" value="1"/>
</dbReference>